<keyword evidence="8" id="KW-0966">Cell projection</keyword>
<dbReference type="InterPro" id="IPR015943">
    <property type="entry name" value="WD40/YVTN_repeat-like_dom_sf"/>
</dbReference>
<evidence type="ECO:0000313" key="13">
    <source>
        <dbReference type="EMBL" id="CAH2232357.1"/>
    </source>
</evidence>
<name>A0A8S4R6R9_9NEOP</name>
<evidence type="ECO:0000313" key="14">
    <source>
        <dbReference type="Proteomes" id="UP000838756"/>
    </source>
</evidence>
<dbReference type="GO" id="GO:0005858">
    <property type="term" value="C:axonemal dynein complex"/>
    <property type="evidence" value="ECO:0007669"/>
    <property type="project" value="TreeGrafter"/>
</dbReference>
<protein>
    <recommendedName>
        <fullName evidence="10">Dynein axonemal intermediate chain 4</fullName>
    </recommendedName>
    <alternativeName>
        <fullName evidence="11">WD repeat-containing protein 78</fullName>
    </alternativeName>
</protein>
<dbReference type="GO" id="GO:0003341">
    <property type="term" value="P:cilium movement"/>
    <property type="evidence" value="ECO:0007669"/>
    <property type="project" value="TreeGrafter"/>
</dbReference>
<dbReference type="PANTHER" id="PTHR12442:SF12">
    <property type="entry name" value="DYNEIN AXONEMAL INTERMEDIATE CHAIN 4"/>
    <property type="match status" value="1"/>
</dbReference>
<keyword evidence="2" id="KW-0963">Cytoplasm</keyword>
<feature type="repeat" description="WD" evidence="12">
    <location>
        <begin position="564"/>
        <end position="596"/>
    </location>
</feature>
<keyword evidence="7" id="KW-0206">Cytoskeleton</keyword>
<dbReference type="Pfam" id="PF00400">
    <property type="entry name" value="WD40"/>
    <property type="match status" value="1"/>
</dbReference>
<dbReference type="InterPro" id="IPR001680">
    <property type="entry name" value="WD40_rpt"/>
</dbReference>
<proteinExistence type="predicted"/>
<evidence type="ECO:0000256" key="3">
    <source>
        <dbReference type="ARBA" id="ARBA00022574"/>
    </source>
</evidence>
<evidence type="ECO:0000256" key="7">
    <source>
        <dbReference type="ARBA" id="ARBA00023212"/>
    </source>
</evidence>
<keyword evidence="6" id="KW-0969">Cilium</keyword>
<keyword evidence="14" id="KW-1185">Reference proteome</keyword>
<evidence type="ECO:0000256" key="8">
    <source>
        <dbReference type="ARBA" id="ARBA00023273"/>
    </source>
</evidence>
<dbReference type="SUPFAM" id="SSF50978">
    <property type="entry name" value="WD40 repeat-like"/>
    <property type="match status" value="1"/>
</dbReference>
<evidence type="ECO:0000256" key="1">
    <source>
        <dbReference type="ARBA" id="ARBA00004611"/>
    </source>
</evidence>
<keyword evidence="3 12" id="KW-0853">WD repeat</keyword>
<evidence type="ECO:0000256" key="2">
    <source>
        <dbReference type="ARBA" id="ARBA00022490"/>
    </source>
</evidence>
<dbReference type="PROSITE" id="PS50294">
    <property type="entry name" value="WD_REPEATS_REGION"/>
    <property type="match status" value="1"/>
</dbReference>
<dbReference type="AlphaFoldDB" id="A0A8S4R6R9"/>
<dbReference type="Proteomes" id="UP000838756">
    <property type="component" value="Unassembled WGS sequence"/>
</dbReference>
<comment type="caution">
    <text evidence="13">The sequence shown here is derived from an EMBL/GenBank/DDBJ whole genome shotgun (WGS) entry which is preliminary data.</text>
</comment>
<keyword evidence="4" id="KW-0677">Repeat</keyword>
<comment type="subcellular location">
    <subcellularLocation>
        <location evidence="1">Cytoplasm</location>
        <location evidence="1">Cytoskeleton</location>
        <location evidence="1">Flagellum axoneme</location>
    </subcellularLocation>
    <subcellularLocation>
        <location evidence="9">Dynein axonemal particle</location>
    </subcellularLocation>
</comment>
<dbReference type="InterPro" id="IPR050687">
    <property type="entry name" value="Dynein_IC"/>
</dbReference>
<evidence type="ECO:0000256" key="10">
    <source>
        <dbReference type="ARBA" id="ARBA00040002"/>
    </source>
</evidence>
<keyword evidence="5" id="KW-0282">Flagellum</keyword>
<organism evidence="13 14">
    <name type="scientific">Pararge aegeria aegeria</name>
    <dbReference type="NCBI Taxonomy" id="348720"/>
    <lineage>
        <taxon>Eukaryota</taxon>
        <taxon>Metazoa</taxon>
        <taxon>Ecdysozoa</taxon>
        <taxon>Arthropoda</taxon>
        <taxon>Hexapoda</taxon>
        <taxon>Insecta</taxon>
        <taxon>Pterygota</taxon>
        <taxon>Neoptera</taxon>
        <taxon>Endopterygota</taxon>
        <taxon>Lepidoptera</taxon>
        <taxon>Glossata</taxon>
        <taxon>Ditrysia</taxon>
        <taxon>Papilionoidea</taxon>
        <taxon>Nymphalidae</taxon>
        <taxon>Satyrinae</taxon>
        <taxon>Satyrini</taxon>
        <taxon>Parargina</taxon>
        <taxon>Pararge</taxon>
    </lineage>
</organism>
<evidence type="ECO:0000256" key="6">
    <source>
        <dbReference type="ARBA" id="ARBA00023069"/>
    </source>
</evidence>
<reference evidence="13" key="1">
    <citation type="submission" date="2022-03" db="EMBL/GenBank/DDBJ databases">
        <authorList>
            <person name="Lindestad O."/>
        </authorList>
    </citation>
    <scope>NUCLEOTIDE SEQUENCE</scope>
</reference>
<dbReference type="GO" id="GO:0120293">
    <property type="term" value="C:dynein axonemal particle"/>
    <property type="evidence" value="ECO:0007669"/>
    <property type="project" value="UniProtKB-SubCell"/>
</dbReference>
<dbReference type="SMART" id="SM00320">
    <property type="entry name" value="WD40"/>
    <property type="match status" value="4"/>
</dbReference>
<dbReference type="PROSITE" id="PS50082">
    <property type="entry name" value="WD_REPEATS_2"/>
    <property type="match status" value="1"/>
</dbReference>
<evidence type="ECO:0000256" key="11">
    <source>
        <dbReference type="ARBA" id="ARBA00041557"/>
    </source>
</evidence>
<evidence type="ECO:0000256" key="5">
    <source>
        <dbReference type="ARBA" id="ARBA00022846"/>
    </source>
</evidence>
<evidence type="ECO:0000256" key="4">
    <source>
        <dbReference type="ARBA" id="ARBA00022737"/>
    </source>
</evidence>
<accession>A0A8S4R6R9</accession>
<dbReference type="PANTHER" id="PTHR12442">
    <property type="entry name" value="DYNEIN INTERMEDIATE CHAIN"/>
    <property type="match status" value="1"/>
</dbReference>
<dbReference type="OrthoDB" id="10259804at2759"/>
<dbReference type="GO" id="GO:0045503">
    <property type="term" value="F:dynein light chain binding"/>
    <property type="evidence" value="ECO:0007669"/>
    <property type="project" value="TreeGrafter"/>
</dbReference>
<sequence length="728" mass="82710">MDTGEMSIDAADHSSISTTGSIPKTIISDSVSKATFSFMEKREMYRVILDDKDCTPDDIVNSDFVTMEDTFSHAAFETRVRSRSTAKDAGKCKSTADTGMKVYATTISLDDIHIDHTINTEVGFVYDDVDLEVAPSAFYLPRTMPIMSYPPEIFVILKETETHFLFELPSFSYEKGSVEGNAVEEENEFYQYITVGKGKNRKMVNEETQTKELVTQTRHTLATRPQKKNAIVFASMWDMHDTYAKLAMIKPKELIDEMVMYQSAAPNLLRKKKEKHYDAQFESRGKTFDEISTSPQFLDAVLLTERVLATLEYSGAQKKFRGLVRINPLSLDLVYVYTMKPLWTLECTDTENRPISSISFNPKNNNILAVGYGKFTYAENQTGLICIWCTKNPCKPERLYRFEDPITSLAFSDKNPNWLACGFANGDVLILDVTSYPIKTIASSKRDTNPCFEPIWTTNWRALDKDNEYVITTCQDGRINKFTSTKTHAFICTPLMRISTVEGKMKGLEAPKQCLKEDVPITRYPAALCMKWHPRIDHIYFVGTDEGCIHKCSTHYLNQHMDVFRAHAGPVYSMQFSPFIDTLLVSCGADNAIRLWIEGMDDVILTMNCPAAVYDVAFCPVSSTIIISASGNVLSIWDLRRKTHMPCAEYTFPSNVVLTFIQFTPSGDNVFVGDSMGRIHTFHLEDTPIPPFYQKKLLDETIKKALCTRPQMLKQLEKLEKFRQKFGQ</sequence>
<dbReference type="InterPro" id="IPR036322">
    <property type="entry name" value="WD40_repeat_dom_sf"/>
</dbReference>
<dbReference type="Gene3D" id="2.130.10.10">
    <property type="entry name" value="YVTN repeat-like/Quinoprotein amine dehydrogenase"/>
    <property type="match status" value="2"/>
</dbReference>
<evidence type="ECO:0000256" key="12">
    <source>
        <dbReference type="PROSITE-ProRule" id="PRU00221"/>
    </source>
</evidence>
<dbReference type="GO" id="GO:0045504">
    <property type="term" value="F:dynein heavy chain binding"/>
    <property type="evidence" value="ECO:0007669"/>
    <property type="project" value="TreeGrafter"/>
</dbReference>
<dbReference type="EMBL" id="CAKXAJ010024893">
    <property type="protein sequence ID" value="CAH2232357.1"/>
    <property type="molecule type" value="Genomic_DNA"/>
</dbReference>
<evidence type="ECO:0000256" key="9">
    <source>
        <dbReference type="ARBA" id="ARBA00024190"/>
    </source>
</evidence>
<gene>
    <name evidence="13" type="primary">jg19160</name>
    <name evidence="13" type="ORF">PAEG_LOCUS10625</name>
</gene>